<proteinExistence type="predicted"/>
<dbReference type="OrthoDB" id="10263782at2759"/>
<name>A0A168LBW1_ABSGL</name>
<dbReference type="PANTHER" id="PTHR13192:SF3">
    <property type="entry name" value="COBALAMIN TRAFFICKING PROTEIN CBLD"/>
    <property type="match status" value="1"/>
</dbReference>
<organism evidence="1">
    <name type="scientific">Absidia glauca</name>
    <name type="common">Pin mould</name>
    <dbReference type="NCBI Taxonomy" id="4829"/>
    <lineage>
        <taxon>Eukaryota</taxon>
        <taxon>Fungi</taxon>
        <taxon>Fungi incertae sedis</taxon>
        <taxon>Mucoromycota</taxon>
        <taxon>Mucoromycotina</taxon>
        <taxon>Mucoromycetes</taxon>
        <taxon>Mucorales</taxon>
        <taxon>Cunninghamellaceae</taxon>
        <taxon>Absidia</taxon>
    </lineage>
</organism>
<protein>
    <recommendedName>
        <fullName evidence="3">Methylmalonic aciduria and homocystinuria type D protein</fullName>
    </recommendedName>
</protein>
<dbReference type="AlphaFoldDB" id="A0A168LBW1"/>
<dbReference type="OMA" id="FMRFGCD"/>
<evidence type="ECO:0000313" key="1">
    <source>
        <dbReference type="EMBL" id="SAL96479.1"/>
    </source>
</evidence>
<dbReference type="PANTHER" id="PTHR13192">
    <property type="entry name" value="MY011 PROTEIN"/>
    <property type="match status" value="1"/>
</dbReference>
<gene>
    <name evidence="1" type="primary">ABSGL_01892.1 scaffold 2540</name>
</gene>
<dbReference type="Pfam" id="PF10229">
    <property type="entry name" value="MMADHC"/>
    <property type="match status" value="1"/>
</dbReference>
<dbReference type="GO" id="GO:0009235">
    <property type="term" value="P:cobalamin metabolic process"/>
    <property type="evidence" value="ECO:0007669"/>
    <property type="project" value="InterPro"/>
</dbReference>
<dbReference type="InterPro" id="IPR019362">
    <property type="entry name" value="MMADHC"/>
</dbReference>
<keyword evidence="2" id="KW-1185">Reference proteome</keyword>
<reference evidence="1" key="1">
    <citation type="submission" date="2016-04" db="EMBL/GenBank/DDBJ databases">
        <authorList>
            <person name="Evans L.H."/>
            <person name="Alamgir A."/>
            <person name="Owens N."/>
            <person name="Weber N.D."/>
            <person name="Virtaneva K."/>
            <person name="Barbian K."/>
            <person name="Babar A."/>
            <person name="Rosenke K."/>
        </authorList>
    </citation>
    <scope>NUCLEOTIDE SEQUENCE [LARGE SCALE GENOMIC DNA]</scope>
    <source>
        <strain evidence="1">CBS 101.48</strain>
    </source>
</reference>
<dbReference type="InParanoid" id="A0A168LBW1"/>
<evidence type="ECO:0008006" key="3">
    <source>
        <dbReference type="Google" id="ProtNLM"/>
    </source>
</evidence>
<evidence type="ECO:0000313" key="2">
    <source>
        <dbReference type="Proteomes" id="UP000078561"/>
    </source>
</evidence>
<dbReference type="EMBL" id="LT551144">
    <property type="protein sequence ID" value="SAL96479.1"/>
    <property type="molecule type" value="Genomic_DNA"/>
</dbReference>
<accession>A0A168LBW1</accession>
<sequence>MVLATSIPTTSNNSDIHQKAPAIKSTTPTWKVSATRFTYQDSEFEYSVHSPGTRFGRELGTVFPALSIKQLKEILVVPVIQRCEYDMVGITQQVNHERDDKLEKFVAWGKLVVERLKGLGMWADIMDPASGFPIYSEAGPTPYPDVQGTQTLTRYDVQNVGCCHILLHPTWKSKIYPSTMFTTAPADILVKVINEIVL</sequence>
<dbReference type="STRING" id="4829.A0A168LBW1"/>
<dbReference type="Proteomes" id="UP000078561">
    <property type="component" value="Unassembled WGS sequence"/>
</dbReference>